<reference evidence="1 2" key="1">
    <citation type="submission" date="2018-09" db="EMBL/GenBank/DDBJ databases">
        <title>Genome sequencing of strain 6GH32-13.</title>
        <authorList>
            <person name="Weon H.-Y."/>
            <person name="Heo J."/>
            <person name="Kwon S.-W."/>
        </authorList>
    </citation>
    <scope>NUCLEOTIDE SEQUENCE [LARGE SCALE GENOMIC DNA]</scope>
    <source>
        <strain evidence="1 2">5GH32-13</strain>
    </source>
</reference>
<dbReference type="EMBL" id="CP032157">
    <property type="protein sequence ID" value="AXY77881.1"/>
    <property type="molecule type" value="Genomic_DNA"/>
</dbReference>
<evidence type="ECO:0000313" key="1">
    <source>
        <dbReference type="EMBL" id="AXY77881.1"/>
    </source>
</evidence>
<name>A0A3B7N7E9_9BACT</name>
<evidence type="ECO:0000313" key="2">
    <source>
        <dbReference type="Proteomes" id="UP000263900"/>
    </source>
</evidence>
<organism evidence="1 2">
    <name type="scientific">Paraflavitalea soli</name>
    <dbReference type="NCBI Taxonomy" id="2315862"/>
    <lineage>
        <taxon>Bacteria</taxon>
        <taxon>Pseudomonadati</taxon>
        <taxon>Bacteroidota</taxon>
        <taxon>Chitinophagia</taxon>
        <taxon>Chitinophagales</taxon>
        <taxon>Chitinophagaceae</taxon>
        <taxon>Paraflavitalea</taxon>
    </lineage>
</organism>
<dbReference type="Proteomes" id="UP000263900">
    <property type="component" value="Chromosome"/>
</dbReference>
<dbReference type="KEGG" id="pseg:D3H65_29540"/>
<accession>A0A3B7N7E9</accession>
<keyword evidence="2" id="KW-1185">Reference proteome</keyword>
<protein>
    <submittedName>
        <fullName evidence="1">Uncharacterized protein</fullName>
    </submittedName>
</protein>
<dbReference type="AlphaFoldDB" id="A0A3B7N7E9"/>
<gene>
    <name evidence="1" type="ORF">D3H65_29540</name>
</gene>
<proteinExistence type="predicted"/>
<sequence>MEKWGARQAIRLFHTAIFLTRNSIVWQAKGLPAETNIGKKHKIATDCIFLLQKLALTQKP</sequence>